<name>A0A3M7PXW8_BRAPC</name>
<feature type="transmembrane region" description="Helical" evidence="1">
    <location>
        <begin position="37"/>
        <end position="59"/>
    </location>
</feature>
<dbReference type="Proteomes" id="UP000276133">
    <property type="component" value="Unassembled WGS sequence"/>
</dbReference>
<keyword evidence="1" id="KW-1133">Transmembrane helix</keyword>
<reference evidence="2 3" key="1">
    <citation type="journal article" date="2018" name="Sci. Rep.">
        <title>Genomic signatures of local adaptation to the degree of environmental predictability in rotifers.</title>
        <authorList>
            <person name="Franch-Gras L."/>
            <person name="Hahn C."/>
            <person name="Garcia-Roger E.M."/>
            <person name="Carmona M.J."/>
            <person name="Serra M."/>
            <person name="Gomez A."/>
        </authorList>
    </citation>
    <scope>NUCLEOTIDE SEQUENCE [LARGE SCALE GENOMIC DNA]</scope>
    <source>
        <strain evidence="2">HYR1</strain>
    </source>
</reference>
<dbReference type="EMBL" id="REGN01008433">
    <property type="protein sequence ID" value="RNA03591.1"/>
    <property type="molecule type" value="Genomic_DNA"/>
</dbReference>
<proteinExistence type="predicted"/>
<accession>A0A3M7PXW8</accession>
<dbReference type="AlphaFoldDB" id="A0A3M7PXW8"/>
<evidence type="ECO:0000256" key="1">
    <source>
        <dbReference type="SAM" id="Phobius"/>
    </source>
</evidence>
<keyword evidence="1" id="KW-0472">Membrane</keyword>
<evidence type="ECO:0000313" key="2">
    <source>
        <dbReference type="EMBL" id="RNA03591.1"/>
    </source>
</evidence>
<comment type="caution">
    <text evidence="2">The sequence shown here is derived from an EMBL/GenBank/DDBJ whole genome shotgun (WGS) entry which is preliminary data.</text>
</comment>
<keyword evidence="3" id="KW-1185">Reference proteome</keyword>
<gene>
    <name evidence="2" type="ORF">BpHYR1_019512</name>
</gene>
<evidence type="ECO:0000313" key="3">
    <source>
        <dbReference type="Proteomes" id="UP000276133"/>
    </source>
</evidence>
<organism evidence="2 3">
    <name type="scientific">Brachionus plicatilis</name>
    <name type="common">Marine rotifer</name>
    <name type="synonym">Brachionus muelleri</name>
    <dbReference type="NCBI Taxonomy" id="10195"/>
    <lineage>
        <taxon>Eukaryota</taxon>
        <taxon>Metazoa</taxon>
        <taxon>Spiralia</taxon>
        <taxon>Gnathifera</taxon>
        <taxon>Rotifera</taxon>
        <taxon>Eurotatoria</taxon>
        <taxon>Monogononta</taxon>
        <taxon>Pseudotrocha</taxon>
        <taxon>Ploima</taxon>
        <taxon>Brachionidae</taxon>
        <taxon>Brachionus</taxon>
    </lineage>
</organism>
<keyword evidence="1" id="KW-0812">Transmembrane</keyword>
<sequence>MYESRIESKFFKSHKNLFKNTFLCLRLKKNFYYDFDFLLIELALNGAALLALNGAALAAQKNSEIKYLRRTNSSN</sequence>
<protein>
    <submittedName>
        <fullName evidence="2">Uncharacterized protein</fullName>
    </submittedName>
</protein>